<sequence length="67" mass="7246">MLVCGLIRIRPTLQYGPAQQQPYPHPLNPVAALLSHFQPDPDAHTATHIALPASARCPHDYTSAAAH</sequence>
<dbReference type="InParanoid" id="K3ZFT0"/>
<proteinExistence type="predicted"/>
<reference evidence="2" key="1">
    <citation type="journal article" date="2012" name="Nat. Biotechnol.">
        <title>Reference genome sequence of the model plant Setaria.</title>
        <authorList>
            <person name="Bennetzen J.L."/>
            <person name="Schmutz J."/>
            <person name="Wang H."/>
            <person name="Percifield R."/>
            <person name="Hawkins J."/>
            <person name="Pontaroli A.C."/>
            <person name="Estep M."/>
            <person name="Feng L."/>
            <person name="Vaughn J.N."/>
            <person name="Grimwood J."/>
            <person name="Jenkins J."/>
            <person name="Barry K."/>
            <person name="Lindquist E."/>
            <person name="Hellsten U."/>
            <person name="Deshpande S."/>
            <person name="Wang X."/>
            <person name="Wu X."/>
            <person name="Mitros T."/>
            <person name="Triplett J."/>
            <person name="Yang X."/>
            <person name="Ye C.Y."/>
            <person name="Mauro-Herrera M."/>
            <person name="Wang L."/>
            <person name="Li P."/>
            <person name="Sharma M."/>
            <person name="Sharma R."/>
            <person name="Ronald P.C."/>
            <person name="Panaud O."/>
            <person name="Kellogg E.A."/>
            <person name="Brutnell T.P."/>
            <person name="Doust A.N."/>
            <person name="Tuskan G.A."/>
            <person name="Rokhsar D."/>
            <person name="Devos K.M."/>
        </authorList>
    </citation>
    <scope>NUCLEOTIDE SEQUENCE [LARGE SCALE GENOMIC DNA]</scope>
    <source>
        <strain evidence="2">cv. Yugu1</strain>
    </source>
</reference>
<dbReference type="AlphaFoldDB" id="K3ZFT0"/>
<dbReference type="Proteomes" id="UP000004995">
    <property type="component" value="Unassembled WGS sequence"/>
</dbReference>
<keyword evidence="2" id="KW-1185">Reference proteome</keyword>
<dbReference type="HOGENOM" id="CLU_2817291_0_0_1"/>
<evidence type="ECO:0000313" key="2">
    <source>
        <dbReference type="Proteomes" id="UP000004995"/>
    </source>
</evidence>
<reference evidence="1" key="2">
    <citation type="submission" date="2018-08" db="UniProtKB">
        <authorList>
            <consortium name="EnsemblPlants"/>
        </authorList>
    </citation>
    <scope>IDENTIFICATION</scope>
    <source>
        <strain evidence="1">Yugu1</strain>
    </source>
</reference>
<accession>K3ZFT0</accession>
<dbReference type="Gramene" id="KQL16058">
    <property type="protein sequence ID" value="KQL16058"/>
    <property type="gene ID" value="SETIT_025432mg"/>
</dbReference>
<dbReference type="EMBL" id="AGNK02001829">
    <property type="status" value="NOT_ANNOTATED_CDS"/>
    <property type="molecule type" value="Genomic_DNA"/>
</dbReference>
<protein>
    <submittedName>
        <fullName evidence="1">Uncharacterized protein</fullName>
    </submittedName>
</protein>
<dbReference type="EnsemblPlants" id="KQL16058">
    <property type="protein sequence ID" value="KQL16058"/>
    <property type="gene ID" value="SETIT_025432mg"/>
</dbReference>
<name>K3ZFT0_SETIT</name>
<organism evidence="1 2">
    <name type="scientific">Setaria italica</name>
    <name type="common">Foxtail millet</name>
    <name type="synonym">Panicum italicum</name>
    <dbReference type="NCBI Taxonomy" id="4555"/>
    <lineage>
        <taxon>Eukaryota</taxon>
        <taxon>Viridiplantae</taxon>
        <taxon>Streptophyta</taxon>
        <taxon>Embryophyta</taxon>
        <taxon>Tracheophyta</taxon>
        <taxon>Spermatophyta</taxon>
        <taxon>Magnoliopsida</taxon>
        <taxon>Liliopsida</taxon>
        <taxon>Poales</taxon>
        <taxon>Poaceae</taxon>
        <taxon>PACMAD clade</taxon>
        <taxon>Panicoideae</taxon>
        <taxon>Panicodae</taxon>
        <taxon>Paniceae</taxon>
        <taxon>Cenchrinae</taxon>
        <taxon>Setaria</taxon>
    </lineage>
</organism>
<evidence type="ECO:0000313" key="1">
    <source>
        <dbReference type="EnsemblPlants" id="KQL16058"/>
    </source>
</evidence>